<dbReference type="GO" id="GO:0006281">
    <property type="term" value="P:DNA repair"/>
    <property type="evidence" value="ECO:0007669"/>
    <property type="project" value="TreeGrafter"/>
</dbReference>
<organism evidence="10 11">
    <name type="scientific">Alcaligenes faecalis</name>
    <dbReference type="NCBI Taxonomy" id="511"/>
    <lineage>
        <taxon>Bacteria</taxon>
        <taxon>Pseudomonadati</taxon>
        <taxon>Pseudomonadota</taxon>
        <taxon>Betaproteobacteria</taxon>
        <taxon>Burkholderiales</taxon>
        <taxon>Alcaligenaceae</taxon>
        <taxon>Alcaligenes</taxon>
    </lineage>
</organism>
<evidence type="ECO:0000256" key="1">
    <source>
        <dbReference type="ARBA" id="ARBA00011738"/>
    </source>
</evidence>
<evidence type="ECO:0000313" key="11">
    <source>
        <dbReference type="Proteomes" id="UP000245216"/>
    </source>
</evidence>
<feature type="binding site" evidence="9">
    <location>
        <position position="27"/>
    </location>
    <ligand>
        <name>Mg(2+)</name>
        <dbReference type="ChEBI" id="CHEBI:18420"/>
    </ligand>
</feature>
<dbReference type="EC" id="3.11.1.1" evidence="8 9"/>
<comment type="function">
    <text evidence="7 9">Involved in phosphonate degradation.</text>
</comment>
<dbReference type="InterPro" id="IPR023214">
    <property type="entry name" value="HAD_sf"/>
</dbReference>
<dbReference type="GO" id="GO:0005829">
    <property type="term" value="C:cytosol"/>
    <property type="evidence" value="ECO:0007669"/>
    <property type="project" value="TreeGrafter"/>
</dbReference>
<keyword evidence="4 9" id="KW-0460">Magnesium</keyword>
<dbReference type="InterPro" id="IPR050155">
    <property type="entry name" value="HAD-like_hydrolase_sf"/>
</dbReference>
<reference evidence="10 11" key="2">
    <citation type="submission" date="2018-05" db="EMBL/GenBank/DDBJ databases">
        <authorList>
            <person name="Lanie J.A."/>
            <person name="Ng W.-L."/>
            <person name="Kazmierczak K.M."/>
            <person name="Andrzejewski T.M."/>
            <person name="Davidsen T.M."/>
            <person name="Wayne K.J."/>
            <person name="Tettelin H."/>
            <person name="Glass J.I."/>
            <person name="Rusch D."/>
            <person name="Podicherti R."/>
            <person name="Tsui H.-C.T."/>
            <person name="Winkler M.E."/>
        </authorList>
    </citation>
    <scope>NUCLEOTIDE SEQUENCE [LARGE SCALE GENOMIC DNA]</scope>
    <source>
        <strain evidence="10 11">YBY</strain>
    </source>
</reference>
<dbReference type="InterPro" id="IPR006439">
    <property type="entry name" value="HAD-SF_hydro_IA"/>
</dbReference>
<sequence>MPSPTCANTPLDTPRSQAPRLEALIFDWAGTLVDFGSFAPTQILVEAFKCFDLTLNLDQVRSAMGIGKWDHIKAMLELPEVRAQFMALHEREPDDSDVDRIYNTFLPMQNERVGEFSAAIPGARETLSWARRQGLKIGSCSGYPRLVLDNLLQHAHRQQVLVDYHVAFDEVPQARPWPAMALENVIRLEITNVGACVKIDDTPVGIEEGRNAGMWTVGLLLSGNAAGLTELEFLALDEESRQTLRDRAAATFAHAQPHYLIDTVAQLPAVIEQITERMAQGECPADSL</sequence>
<dbReference type="HAMAP" id="MF_01375">
    <property type="entry name" value="PhnX"/>
    <property type="match status" value="1"/>
</dbReference>
<dbReference type="NCBIfam" id="TIGR01509">
    <property type="entry name" value="HAD-SF-IA-v3"/>
    <property type="match status" value="1"/>
</dbReference>
<dbReference type="InterPro" id="IPR006323">
    <property type="entry name" value="Phosphonoacetald_hydro"/>
</dbReference>
<feature type="binding site" evidence="9">
    <location>
        <position position="201"/>
    </location>
    <ligand>
        <name>Mg(2+)</name>
        <dbReference type="ChEBI" id="CHEBI:18420"/>
    </ligand>
</feature>
<dbReference type="PANTHER" id="PTHR43434:SF19">
    <property type="entry name" value="PHOSPHONOACETALDEHYDE HYDROLASE"/>
    <property type="match status" value="1"/>
</dbReference>
<dbReference type="Proteomes" id="UP000245216">
    <property type="component" value="Unassembled WGS sequence"/>
</dbReference>
<evidence type="ECO:0000256" key="3">
    <source>
        <dbReference type="ARBA" id="ARBA00022801"/>
    </source>
</evidence>
<gene>
    <name evidence="9" type="primary">phnX</name>
    <name evidence="10" type="ORF">DF183_03395</name>
</gene>
<dbReference type="GO" id="GO:0000287">
    <property type="term" value="F:magnesium ion binding"/>
    <property type="evidence" value="ECO:0007669"/>
    <property type="project" value="UniProtKB-UniRule"/>
</dbReference>
<dbReference type="Gene3D" id="3.40.50.1000">
    <property type="entry name" value="HAD superfamily/HAD-like"/>
    <property type="match status" value="1"/>
</dbReference>
<evidence type="ECO:0000256" key="9">
    <source>
        <dbReference type="HAMAP-Rule" id="MF_01375"/>
    </source>
</evidence>
<dbReference type="AlphaFoldDB" id="A0A2U2BP67"/>
<comment type="cofactor">
    <cofactor evidence="9">
        <name>Mg(2+)</name>
        <dbReference type="ChEBI" id="CHEBI:18420"/>
    </cofactor>
    <text evidence="9">Binds 1 Mg(2+) ion per subunit.</text>
</comment>
<evidence type="ECO:0000256" key="5">
    <source>
        <dbReference type="ARBA" id="ARBA00023270"/>
    </source>
</evidence>
<evidence type="ECO:0000256" key="2">
    <source>
        <dbReference type="ARBA" id="ARBA00022723"/>
    </source>
</evidence>
<comment type="similarity">
    <text evidence="9">Belongs to the HAD-like hydrolase superfamily. PhnX family.</text>
</comment>
<keyword evidence="3 9" id="KW-0378">Hydrolase</keyword>
<evidence type="ECO:0000313" key="10">
    <source>
        <dbReference type="EMBL" id="PWE15787.1"/>
    </source>
</evidence>
<comment type="caution">
    <text evidence="10">The sequence shown here is derived from an EMBL/GenBank/DDBJ whole genome shotgun (WGS) entry which is preliminary data.</text>
</comment>
<dbReference type="FunFam" id="1.10.150.240:FF:000006">
    <property type="entry name" value="Phosphonoacetaldehyde hydrolase"/>
    <property type="match status" value="1"/>
</dbReference>
<proteinExistence type="inferred from homology"/>
<dbReference type="SUPFAM" id="SSF56784">
    <property type="entry name" value="HAD-like"/>
    <property type="match status" value="1"/>
</dbReference>
<dbReference type="NCBIfam" id="TIGR01422">
    <property type="entry name" value="phosphonatase"/>
    <property type="match status" value="1"/>
</dbReference>
<dbReference type="InterPro" id="IPR036412">
    <property type="entry name" value="HAD-like_sf"/>
</dbReference>
<dbReference type="RefSeq" id="WP_109088393.1">
    <property type="nucleotide sequence ID" value="NZ_QEXO01000001.1"/>
</dbReference>
<evidence type="ECO:0000256" key="6">
    <source>
        <dbReference type="ARBA" id="ARBA00052005"/>
    </source>
</evidence>
<feature type="active site" description="Schiff-base intermediate with substrate" evidence="9">
    <location>
        <position position="68"/>
    </location>
</feature>
<comment type="subunit">
    <text evidence="1 9">Homodimer.</text>
</comment>
<reference evidence="10 11" key="1">
    <citation type="submission" date="2018-05" db="EMBL/GenBank/DDBJ databases">
        <title>Genome Sequence of an Efficient Indole-Degrading Bacterium, Alcaligenes sp.YBY.</title>
        <authorList>
            <person name="Yang B."/>
        </authorList>
    </citation>
    <scope>NUCLEOTIDE SEQUENCE [LARGE SCALE GENOMIC DNA]</scope>
    <source>
        <strain evidence="10 11">YBY</strain>
    </source>
</reference>
<keyword evidence="5 9" id="KW-0704">Schiff base</keyword>
<dbReference type="GO" id="GO:0050194">
    <property type="term" value="F:phosphonoacetaldehyde hydrolase activity"/>
    <property type="evidence" value="ECO:0007669"/>
    <property type="project" value="UniProtKB-UniRule"/>
</dbReference>
<dbReference type="Pfam" id="PF00702">
    <property type="entry name" value="Hydrolase"/>
    <property type="match status" value="1"/>
</dbReference>
<dbReference type="EMBL" id="QEXO01000001">
    <property type="protein sequence ID" value="PWE15787.1"/>
    <property type="molecule type" value="Genomic_DNA"/>
</dbReference>
<dbReference type="STRING" id="511.UZ73_01710"/>
<evidence type="ECO:0000256" key="7">
    <source>
        <dbReference type="ARBA" id="ARBA00056573"/>
    </source>
</evidence>
<feature type="active site" description="Nucleophile" evidence="9">
    <location>
        <position position="27"/>
    </location>
</feature>
<name>A0A2U2BP67_ALCFA</name>
<dbReference type="GO" id="GO:0019700">
    <property type="term" value="P:organic phosphonate catabolic process"/>
    <property type="evidence" value="ECO:0007669"/>
    <property type="project" value="InterPro"/>
</dbReference>
<dbReference type="SFLD" id="SFLDG01129">
    <property type="entry name" value="C1.5:_HAD__Beta-PGM__Phosphata"/>
    <property type="match status" value="1"/>
</dbReference>
<keyword evidence="2 9" id="KW-0479">Metal-binding</keyword>
<dbReference type="Gene3D" id="1.10.150.240">
    <property type="entry name" value="Putative phosphatase, domain 2"/>
    <property type="match status" value="1"/>
</dbReference>
<dbReference type="InterPro" id="IPR023198">
    <property type="entry name" value="PGP-like_dom2"/>
</dbReference>
<dbReference type="GO" id="GO:0008967">
    <property type="term" value="F:phosphoglycolate phosphatase activity"/>
    <property type="evidence" value="ECO:0007669"/>
    <property type="project" value="TreeGrafter"/>
</dbReference>
<feature type="binding site" evidence="9">
    <location>
        <position position="29"/>
    </location>
    <ligand>
        <name>Mg(2+)</name>
        <dbReference type="ChEBI" id="CHEBI:18420"/>
    </ligand>
</feature>
<evidence type="ECO:0000256" key="8">
    <source>
        <dbReference type="ARBA" id="ARBA00066472"/>
    </source>
</evidence>
<evidence type="ECO:0000256" key="4">
    <source>
        <dbReference type="ARBA" id="ARBA00022842"/>
    </source>
</evidence>
<comment type="catalytic activity">
    <reaction evidence="6 9">
        <text>phosphonoacetaldehyde + H2O = acetaldehyde + phosphate + H(+)</text>
        <dbReference type="Rhea" id="RHEA:18905"/>
        <dbReference type="ChEBI" id="CHEBI:15343"/>
        <dbReference type="ChEBI" id="CHEBI:15377"/>
        <dbReference type="ChEBI" id="CHEBI:15378"/>
        <dbReference type="ChEBI" id="CHEBI:43474"/>
        <dbReference type="ChEBI" id="CHEBI:58383"/>
        <dbReference type="EC" id="3.11.1.1"/>
    </reaction>
</comment>
<protein>
    <recommendedName>
        <fullName evidence="8 9">Phosphonoacetaldehyde hydrolase</fullName>
        <shortName evidence="9">Phosphonatase</shortName>
        <ecNumber evidence="8 9">3.11.1.1</ecNumber>
    </recommendedName>
    <alternativeName>
        <fullName evidence="9">Phosphonoacetaldehyde phosphonohydrolase</fullName>
    </alternativeName>
</protein>
<dbReference type="SFLD" id="SFLDS00003">
    <property type="entry name" value="Haloacid_Dehalogenase"/>
    <property type="match status" value="1"/>
</dbReference>
<dbReference type="PANTHER" id="PTHR43434">
    <property type="entry name" value="PHOSPHOGLYCOLATE PHOSPHATASE"/>
    <property type="match status" value="1"/>
</dbReference>
<accession>A0A2U2BP67</accession>